<dbReference type="RefSeq" id="WP_239176374.1">
    <property type="nucleotide sequence ID" value="NZ_CAHPQT010000058.1"/>
</dbReference>
<accession>A0A9N8CN51</accession>
<protein>
    <submittedName>
        <fullName evidence="1">Uncharacterized protein</fullName>
    </submittedName>
</protein>
<name>A0A9N8CN51_9ENTR</name>
<evidence type="ECO:0000313" key="4">
    <source>
        <dbReference type="Proteomes" id="UP000837205"/>
    </source>
</evidence>
<keyword evidence="4" id="KW-1185">Reference proteome</keyword>
<evidence type="ECO:0000313" key="3">
    <source>
        <dbReference type="Proteomes" id="UP000834503"/>
    </source>
</evidence>
<dbReference type="AlphaFoldDB" id="A0A9N8CN51"/>
<reference evidence="1" key="1">
    <citation type="submission" date="2020-05" db="EMBL/GenBank/DDBJ databases">
        <authorList>
            <person name="Delgado-Blas J."/>
        </authorList>
    </citation>
    <scope>NUCLEOTIDE SEQUENCE</scope>
    <source>
        <strain evidence="1">BB1459</strain>
        <strain evidence="2">BB1480</strain>
    </source>
</reference>
<evidence type="ECO:0000313" key="2">
    <source>
        <dbReference type="EMBL" id="CAC9189471.1"/>
    </source>
</evidence>
<organism evidence="1 3">
    <name type="scientific">Citrobacter werkmanii</name>
    <dbReference type="NCBI Taxonomy" id="67827"/>
    <lineage>
        <taxon>Bacteria</taxon>
        <taxon>Pseudomonadati</taxon>
        <taxon>Pseudomonadota</taxon>
        <taxon>Gammaproteobacteria</taxon>
        <taxon>Enterobacterales</taxon>
        <taxon>Enterobacteriaceae</taxon>
        <taxon>Citrobacter</taxon>
        <taxon>Citrobacter freundii complex</taxon>
    </lineage>
</organism>
<dbReference type="EMBL" id="CAHPQX010000004">
    <property type="protein sequence ID" value="CAB5528320.1"/>
    <property type="molecule type" value="Genomic_DNA"/>
</dbReference>
<proteinExistence type="predicted"/>
<gene>
    <name evidence="1" type="ORF">GHA_01027</name>
    <name evidence="2" type="ORF">TML_01726</name>
</gene>
<dbReference type="Proteomes" id="UP000837205">
    <property type="component" value="Unassembled WGS sequence"/>
</dbReference>
<sequence>MSKNSIEAKRHVLNSQPGKQHVYTGASVTHVEMAFAGYMAQHHPEVRTDEVDGWVAAYANKNELV</sequence>
<dbReference type="EMBL" id="CAIIUA010000001">
    <property type="protein sequence ID" value="CAC9189471.1"/>
    <property type="molecule type" value="Genomic_DNA"/>
</dbReference>
<dbReference type="Proteomes" id="UP000834503">
    <property type="component" value="Unassembled WGS sequence"/>
</dbReference>
<comment type="caution">
    <text evidence="1">The sequence shown here is derived from an EMBL/GenBank/DDBJ whole genome shotgun (WGS) entry which is preliminary data.</text>
</comment>
<evidence type="ECO:0000313" key="1">
    <source>
        <dbReference type="EMBL" id="CAB5528320.1"/>
    </source>
</evidence>